<evidence type="ECO:0000256" key="1">
    <source>
        <dbReference type="SAM" id="MobiDB-lite"/>
    </source>
</evidence>
<feature type="compositionally biased region" description="Basic residues" evidence="1">
    <location>
        <begin position="43"/>
        <end position="56"/>
    </location>
</feature>
<reference evidence="2 3" key="1">
    <citation type="submission" date="2019-11" db="EMBL/GenBank/DDBJ databases">
        <title>Whole genome sequence of Oryza granulata.</title>
        <authorList>
            <person name="Li W."/>
        </authorList>
    </citation>
    <scope>NUCLEOTIDE SEQUENCE [LARGE SCALE GENOMIC DNA]</scope>
    <source>
        <strain evidence="3">cv. Menghai</strain>
        <tissue evidence="2">Leaf</tissue>
    </source>
</reference>
<feature type="region of interest" description="Disordered" evidence="1">
    <location>
        <begin position="1"/>
        <end position="65"/>
    </location>
</feature>
<sequence>MEGIEGWRSQCCRQGMEGPAAKGRMSQSHHKNGSTKPKPFPRTAKKRACRNGRRTTARGNKCPTA</sequence>
<dbReference type="Proteomes" id="UP000479710">
    <property type="component" value="Unassembled WGS sequence"/>
</dbReference>
<comment type="caution">
    <text evidence="2">The sequence shown here is derived from an EMBL/GenBank/DDBJ whole genome shotgun (WGS) entry which is preliminary data.</text>
</comment>
<proteinExistence type="predicted"/>
<organism evidence="2 3">
    <name type="scientific">Oryza meyeriana var. granulata</name>
    <dbReference type="NCBI Taxonomy" id="110450"/>
    <lineage>
        <taxon>Eukaryota</taxon>
        <taxon>Viridiplantae</taxon>
        <taxon>Streptophyta</taxon>
        <taxon>Embryophyta</taxon>
        <taxon>Tracheophyta</taxon>
        <taxon>Spermatophyta</taxon>
        <taxon>Magnoliopsida</taxon>
        <taxon>Liliopsida</taxon>
        <taxon>Poales</taxon>
        <taxon>Poaceae</taxon>
        <taxon>BOP clade</taxon>
        <taxon>Oryzoideae</taxon>
        <taxon>Oryzeae</taxon>
        <taxon>Oryzinae</taxon>
        <taxon>Oryza</taxon>
        <taxon>Oryza meyeriana</taxon>
    </lineage>
</organism>
<gene>
    <name evidence="2" type="ORF">E2562_003146</name>
</gene>
<keyword evidence="3" id="KW-1185">Reference proteome</keyword>
<protein>
    <submittedName>
        <fullName evidence="2">Uncharacterized protein</fullName>
    </submittedName>
</protein>
<evidence type="ECO:0000313" key="2">
    <source>
        <dbReference type="EMBL" id="KAF0921353.1"/>
    </source>
</evidence>
<accession>A0A6G1EBP3</accession>
<name>A0A6G1EBP3_9ORYZ</name>
<dbReference type="EMBL" id="SPHZ02000004">
    <property type="protein sequence ID" value="KAF0921353.1"/>
    <property type="molecule type" value="Genomic_DNA"/>
</dbReference>
<evidence type="ECO:0000313" key="3">
    <source>
        <dbReference type="Proteomes" id="UP000479710"/>
    </source>
</evidence>
<dbReference type="AlphaFoldDB" id="A0A6G1EBP3"/>